<dbReference type="GO" id="GO:0000156">
    <property type="term" value="F:phosphorelay response regulator activity"/>
    <property type="evidence" value="ECO:0000318"/>
    <property type="project" value="GO_Central"/>
</dbReference>
<evidence type="ECO:0000259" key="3">
    <source>
        <dbReference type="PROSITE" id="PS50110"/>
    </source>
</evidence>
<dbReference type="InterPro" id="IPR001789">
    <property type="entry name" value="Sig_transdc_resp-reg_receiver"/>
</dbReference>
<dbReference type="InParanoid" id="Q7NIC6"/>
<dbReference type="InterPro" id="IPR050595">
    <property type="entry name" value="Bact_response_regulator"/>
</dbReference>
<dbReference type="Pfam" id="PF00072">
    <property type="entry name" value="Response_reg"/>
    <property type="match status" value="1"/>
</dbReference>
<protein>
    <submittedName>
        <fullName evidence="4">Two-component response regulator</fullName>
    </submittedName>
</protein>
<dbReference type="Gene3D" id="3.40.50.2300">
    <property type="match status" value="1"/>
</dbReference>
<feature type="modified residue" description="4-aspartylphosphate" evidence="2">
    <location>
        <position position="110"/>
    </location>
</feature>
<keyword evidence="5" id="KW-1185">Reference proteome</keyword>
<keyword evidence="1 2" id="KW-0597">Phosphoprotein</keyword>
<name>Q7NIC6_GLOVI</name>
<dbReference type="OrthoDB" id="418136at2"/>
<accession>Q7NIC6</accession>
<organism evidence="4 5">
    <name type="scientific">Gloeobacter violaceus (strain ATCC 29082 / PCC 7421)</name>
    <dbReference type="NCBI Taxonomy" id="251221"/>
    <lineage>
        <taxon>Bacteria</taxon>
        <taxon>Bacillati</taxon>
        <taxon>Cyanobacteriota</taxon>
        <taxon>Cyanophyceae</taxon>
        <taxon>Gloeobacterales</taxon>
        <taxon>Gloeobacteraceae</taxon>
        <taxon>Gloeobacter</taxon>
    </lineage>
</organism>
<dbReference type="SMART" id="SM00448">
    <property type="entry name" value="REC"/>
    <property type="match status" value="1"/>
</dbReference>
<dbReference type="PANTHER" id="PTHR44591">
    <property type="entry name" value="STRESS RESPONSE REGULATOR PROTEIN 1"/>
    <property type="match status" value="1"/>
</dbReference>
<dbReference type="GO" id="GO:0000160">
    <property type="term" value="P:phosphorelay signal transduction system"/>
    <property type="evidence" value="ECO:0000318"/>
    <property type="project" value="GO_Central"/>
</dbReference>
<dbReference type="Proteomes" id="UP000000557">
    <property type="component" value="Chromosome"/>
</dbReference>
<reference evidence="4 5" key="2">
    <citation type="journal article" date="2003" name="DNA Res.">
        <title>Complete genome structure of Gloeobacter violaceus PCC 7421, a cyanobacterium that lacks thylakoids (supplement).</title>
        <authorList>
            <person name="Nakamura Y."/>
            <person name="Kaneko T."/>
            <person name="Sato S."/>
            <person name="Mimuro M."/>
            <person name="Miyashita H."/>
            <person name="Tsuchiya T."/>
            <person name="Sasamoto S."/>
            <person name="Watanabe A."/>
            <person name="Kawashima K."/>
            <person name="Kishida Y."/>
            <person name="Kiyokawa C."/>
            <person name="Kohara M."/>
            <person name="Matsumoto M."/>
            <person name="Matsuno A."/>
            <person name="Nakazaki N."/>
            <person name="Shimpo S."/>
            <person name="Takeuchi C."/>
            <person name="Yamada M."/>
            <person name="Tabata S."/>
        </authorList>
    </citation>
    <scope>NUCLEOTIDE SEQUENCE [LARGE SCALE GENOMIC DNA]</scope>
    <source>
        <strain evidence="5">ATCC 29082 / PCC 7421</strain>
    </source>
</reference>
<dbReference type="HOGENOM" id="CLU_000445_69_8_3"/>
<dbReference type="PANTHER" id="PTHR44591:SF18">
    <property type="entry name" value="REGULATORY PROTEIN"/>
    <property type="match status" value="1"/>
</dbReference>
<dbReference type="eggNOG" id="COG0745">
    <property type="taxonomic scope" value="Bacteria"/>
</dbReference>
<gene>
    <name evidence="4" type="ordered locus">glr2257</name>
</gene>
<dbReference type="InterPro" id="IPR011006">
    <property type="entry name" value="CheY-like_superfamily"/>
</dbReference>
<dbReference type="PhylomeDB" id="Q7NIC6"/>
<evidence type="ECO:0000313" key="5">
    <source>
        <dbReference type="Proteomes" id="UP000000557"/>
    </source>
</evidence>
<evidence type="ECO:0000256" key="1">
    <source>
        <dbReference type="ARBA" id="ARBA00022553"/>
    </source>
</evidence>
<sequence>MRPIASGSPVTSSNQARLTFATQSAMFTPNLLRKADAEGTPCPVTVSTYTVLCPMSCRNPRVLVVDDQPDNVMFLMLALEMEGLEVVAAGGGRECLELVHRQAPQLLVLDVMMPDLDGRQVLARLRSDPELPHFPVMMLTADRSPLESYSPRPDRLLHKPVALDELTAAVRELLHAAGRPS</sequence>
<dbReference type="AlphaFoldDB" id="Q7NIC6"/>
<reference evidence="4 5" key="1">
    <citation type="journal article" date="2003" name="DNA Res.">
        <title>Complete genome structure of Gloeobacter violaceus PCC 7421, a cyanobacterium that lacks thylakoids.</title>
        <authorList>
            <person name="Nakamura Y."/>
            <person name="Kaneko T."/>
            <person name="Sato S."/>
            <person name="Mimuro M."/>
            <person name="Miyashita H."/>
            <person name="Tsuchiya T."/>
            <person name="Sasamoto S."/>
            <person name="Watanabe A."/>
            <person name="Kawashima K."/>
            <person name="Kishida Y."/>
            <person name="Kiyokawa C."/>
            <person name="Kohara M."/>
            <person name="Matsumoto M."/>
            <person name="Matsuno A."/>
            <person name="Nakazaki N."/>
            <person name="Shimpo S."/>
            <person name="Takeuchi C."/>
            <person name="Yamada M."/>
            <person name="Tabata S."/>
        </authorList>
    </citation>
    <scope>NUCLEOTIDE SEQUENCE [LARGE SCALE GENOMIC DNA]</scope>
    <source>
        <strain evidence="5">ATCC 29082 / PCC 7421</strain>
    </source>
</reference>
<evidence type="ECO:0000256" key="2">
    <source>
        <dbReference type="PROSITE-ProRule" id="PRU00169"/>
    </source>
</evidence>
<proteinExistence type="predicted"/>
<dbReference type="EnsemblBacteria" id="BAC90198">
    <property type="protein sequence ID" value="BAC90198"/>
    <property type="gene ID" value="BAC90198"/>
</dbReference>
<feature type="domain" description="Response regulatory" evidence="3">
    <location>
        <begin position="61"/>
        <end position="174"/>
    </location>
</feature>
<evidence type="ECO:0000313" key="4">
    <source>
        <dbReference type="EMBL" id="BAC90198.1"/>
    </source>
</evidence>
<dbReference type="PROSITE" id="PS50110">
    <property type="entry name" value="RESPONSE_REGULATORY"/>
    <property type="match status" value="1"/>
</dbReference>
<dbReference type="SUPFAM" id="SSF52172">
    <property type="entry name" value="CheY-like"/>
    <property type="match status" value="1"/>
</dbReference>
<dbReference type="KEGG" id="gvi:glr2257"/>
<dbReference type="EMBL" id="BA000045">
    <property type="protein sequence ID" value="BAC90198.1"/>
    <property type="molecule type" value="Genomic_DNA"/>
</dbReference>
<dbReference type="STRING" id="251221.gene:10759752"/>